<feature type="domain" description="N-acetyltransferase" evidence="1">
    <location>
        <begin position="20"/>
        <end position="181"/>
    </location>
</feature>
<dbReference type="PANTHER" id="PTHR43415">
    <property type="entry name" value="SPERMIDINE N(1)-ACETYLTRANSFERASE"/>
    <property type="match status" value="1"/>
</dbReference>
<dbReference type="AlphaFoldDB" id="A0A1X7AIA3"/>
<reference evidence="2 3" key="1">
    <citation type="submission" date="2017-03" db="EMBL/GenBank/DDBJ databases">
        <authorList>
            <person name="Afonso C.L."/>
            <person name="Miller P.J."/>
            <person name="Scott M.A."/>
            <person name="Spackman E."/>
            <person name="Goraichik I."/>
            <person name="Dimitrov K.M."/>
            <person name="Suarez D.L."/>
            <person name="Swayne D.E."/>
        </authorList>
    </citation>
    <scope>NUCLEOTIDE SEQUENCE [LARGE SCALE GENOMIC DNA]</scope>
    <source>
        <strain evidence="2">SB41UT1</strain>
    </source>
</reference>
<dbReference type="InterPro" id="IPR016181">
    <property type="entry name" value="Acyl_CoA_acyltransferase"/>
</dbReference>
<evidence type="ECO:0000259" key="1">
    <source>
        <dbReference type="PROSITE" id="PS51186"/>
    </source>
</evidence>
<dbReference type="Pfam" id="PF00583">
    <property type="entry name" value="Acetyltransf_1"/>
    <property type="match status" value="1"/>
</dbReference>
<gene>
    <name evidence="2" type="primary">bltD</name>
    <name evidence="2" type="ORF">EHSB41UT_01734</name>
</gene>
<evidence type="ECO:0000313" key="3">
    <source>
        <dbReference type="Proteomes" id="UP000196573"/>
    </source>
</evidence>
<protein>
    <submittedName>
        <fullName evidence="2">Spermine/spermidine acetyltransferase</fullName>
        <ecNumber evidence="2">2.3.1.57</ecNumber>
    </submittedName>
</protein>
<evidence type="ECO:0000313" key="2">
    <source>
        <dbReference type="EMBL" id="SMA44112.1"/>
    </source>
</evidence>
<dbReference type="EMBL" id="FWPT01000003">
    <property type="protein sequence ID" value="SMA44112.1"/>
    <property type="molecule type" value="Genomic_DNA"/>
</dbReference>
<dbReference type="Proteomes" id="UP000196573">
    <property type="component" value="Unassembled WGS sequence"/>
</dbReference>
<sequence>MNTTQHDEISVCTGLSRNTITIRHSEPGDAAHLHKLFSCKNVYSGTIVVPKMSLAQWEAKLSRTSDNFIELVAENSDGVVIGQTALNVHGSHRRKHSADFMIAVHDDYQGQGIGKQLLAEIVNLADNWLNLKRISLTVFTDNEAGIRLYQRFGFQIEGEIPCFAYRDGEYASVYQMGRIKP</sequence>
<name>A0A1X7AIA3_9GAMM</name>
<organism evidence="2 3">
    <name type="scientific">Parendozoicomonas haliclonae</name>
    <dbReference type="NCBI Taxonomy" id="1960125"/>
    <lineage>
        <taxon>Bacteria</taxon>
        <taxon>Pseudomonadati</taxon>
        <taxon>Pseudomonadota</taxon>
        <taxon>Gammaproteobacteria</taxon>
        <taxon>Oceanospirillales</taxon>
        <taxon>Endozoicomonadaceae</taxon>
        <taxon>Parendozoicomonas</taxon>
    </lineage>
</organism>
<dbReference type="InterPro" id="IPR000182">
    <property type="entry name" value="GNAT_dom"/>
</dbReference>
<keyword evidence="3" id="KW-1185">Reference proteome</keyword>
<dbReference type="PROSITE" id="PS51186">
    <property type="entry name" value="GNAT"/>
    <property type="match status" value="1"/>
</dbReference>
<dbReference type="Gene3D" id="3.40.630.30">
    <property type="match status" value="1"/>
</dbReference>
<dbReference type="SUPFAM" id="SSF55729">
    <property type="entry name" value="Acyl-CoA N-acyltransferases (Nat)"/>
    <property type="match status" value="1"/>
</dbReference>
<proteinExistence type="predicted"/>
<dbReference type="GO" id="GO:0004145">
    <property type="term" value="F:diamine N-acetyltransferase activity"/>
    <property type="evidence" value="ECO:0007669"/>
    <property type="project" value="UniProtKB-EC"/>
</dbReference>
<dbReference type="RefSeq" id="WP_087108852.1">
    <property type="nucleotide sequence ID" value="NZ_CBCSCN010000008.1"/>
</dbReference>
<dbReference type="OrthoDB" id="9775804at2"/>
<dbReference type="PANTHER" id="PTHR43415:SF3">
    <property type="entry name" value="GNAT-FAMILY ACETYLTRANSFERASE"/>
    <property type="match status" value="1"/>
</dbReference>
<keyword evidence="2" id="KW-0012">Acyltransferase</keyword>
<accession>A0A1X7AIA3</accession>
<dbReference type="CDD" id="cd04301">
    <property type="entry name" value="NAT_SF"/>
    <property type="match status" value="1"/>
</dbReference>
<keyword evidence="2" id="KW-0808">Transferase</keyword>
<dbReference type="EC" id="2.3.1.57" evidence="2"/>